<evidence type="ECO:0000256" key="6">
    <source>
        <dbReference type="ARBA" id="ARBA00067332"/>
    </source>
</evidence>
<evidence type="ECO:0000259" key="8">
    <source>
        <dbReference type="PROSITE" id="PS50931"/>
    </source>
</evidence>
<dbReference type="PROSITE" id="PS50931">
    <property type="entry name" value="HTH_LYSR"/>
    <property type="match status" value="1"/>
</dbReference>
<dbReference type="InterPro" id="IPR036390">
    <property type="entry name" value="WH_DNA-bd_sf"/>
</dbReference>
<dbReference type="GO" id="GO:0005829">
    <property type="term" value="C:cytosol"/>
    <property type="evidence" value="ECO:0007669"/>
    <property type="project" value="TreeGrafter"/>
</dbReference>
<organism evidence="9 10">
    <name type="scientific">Agrobacterium tumefaciens</name>
    <dbReference type="NCBI Taxonomy" id="358"/>
    <lineage>
        <taxon>Bacteria</taxon>
        <taxon>Pseudomonadati</taxon>
        <taxon>Pseudomonadota</taxon>
        <taxon>Alphaproteobacteria</taxon>
        <taxon>Hyphomicrobiales</taxon>
        <taxon>Rhizobiaceae</taxon>
        <taxon>Rhizobium/Agrobacterium group</taxon>
        <taxon>Agrobacterium</taxon>
        <taxon>Agrobacterium tumefaciens complex</taxon>
    </lineage>
</organism>
<keyword evidence="2" id="KW-0805">Transcription regulation</keyword>
<dbReference type="Gene3D" id="1.10.10.10">
    <property type="entry name" value="Winged helix-like DNA-binding domain superfamily/Winged helix DNA-binding domain"/>
    <property type="match status" value="1"/>
</dbReference>
<evidence type="ECO:0000313" key="9">
    <source>
        <dbReference type="EMBL" id="OAE38235.1"/>
    </source>
</evidence>
<dbReference type="AlphaFoldDB" id="A0A176WXE5"/>
<accession>A0A176WXE5</accession>
<dbReference type="FunFam" id="1.10.10.10:FF:000001">
    <property type="entry name" value="LysR family transcriptional regulator"/>
    <property type="match status" value="1"/>
</dbReference>
<dbReference type="GO" id="GO:0003700">
    <property type="term" value="F:DNA-binding transcription factor activity"/>
    <property type="evidence" value="ECO:0007669"/>
    <property type="project" value="InterPro"/>
</dbReference>
<dbReference type="SUPFAM" id="SSF53850">
    <property type="entry name" value="Periplasmic binding protein-like II"/>
    <property type="match status" value="1"/>
</dbReference>
<gene>
    <name evidence="9" type="ORF">A7J57_17240</name>
</gene>
<dbReference type="SUPFAM" id="SSF46785">
    <property type="entry name" value="Winged helix' DNA-binding domain"/>
    <property type="match status" value="1"/>
</dbReference>
<protein>
    <recommendedName>
        <fullName evidence="6">HTH-type transcriptional regulator TtuA</fullName>
    </recommendedName>
    <alternativeName>
        <fullName evidence="7">Tartrate utilization transcriptional regulator</fullName>
    </alternativeName>
</protein>
<evidence type="ECO:0000256" key="2">
    <source>
        <dbReference type="ARBA" id="ARBA00023015"/>
    </source>
</evidence>
<keyword evidence="4" id="KW-0804">Transcription</keyword>
<name>A0A176WXE5_AGRTU</name>
<dbReference type="InterPro" id="IPR050950">
    <property type="entry name" value="HTH-type_LysR_regulators"/>
</dbReference>
<evidence type="ECO:0000256" key="7">
    <source>
        <dbReference type="ARBA" id="ARBA00083243"/>
    </source>
</evidence>
<dbReference type="CDD" id="cd05466">
    <property type="entry name" value="PBP2_LTTR_substrate"/>
    <property type="match status" value="1"/>
</dbReference>
<dbReference type="Gene3D" id="3.40.190.10">
    <property type="entry name" value="Periplasmic binding protein-like II"/>
    <property type="match status" value="2"/>
</dbReference>
<dbReference type="InterPro" id="IPR005119">
    <property type="entry name" value="LysR_subst-bd"/>
</dbReference>
<dbReference type="InterPro" id="IPR000847">
    <property type="entry name" value="LysR_HTH_N"/>
</dbReference>
<feature type="domain" description="HTH lysR-type" evidence="8">
    <location>
        <begin position="4"/>
        <end position="61"/>
    </location>
</feature>
<dbReference type="EMBL" id="LXPS01000038">
    <property type="protein sequence ID" value="OAE38235.1"/>
    <property type="molecule type" value="Genomic_DNA"/>
</dbReference>
<dbReference type="Proteomes" id="UP000077098">
    <property type="component" value="Unassembled WGS sequence"/>
</dbReference>
<evidence type="ECO:0000256" key="1">
    <source>
        <dbReference type="ARBA" id="ARBA00009437"/>
    </source>
</evidence>
<keyword evidence="3" id="KW-0238">DNA-binding</keyword>
<evidence type="ECO:0000256" key="5">
    <source>
        <dbReference type="ARBA" id="ARBA00054626"/>
    </source>
</evidence>
<sequence>MMDLDLRQLRSFMDVADLGSFSAAADKAGLTQPAVSLHIRLLEKQLGVRLIERVGRRAQPTAAGRDFLIHARRIAEEVAHAIDTVAPHRSGITGRLRIGTGATACIYLLPPVLGDIRRAMPGIEIVVQTGNTHDILRLLEANMIDAAVVALPASGRSLDISEIRLDEMVAVFSKDTVADTSLLTAAVLSTKPLLLYEGGNTRKLVDQWFSASGRAVQPTMELGSVEAINKLAGAGLGVAIVPRMAVEQDATSSGLQWRSLEPPLERRIALAMRRDKHMTAPLRALAAALPDVRKG</sequence>
<reference evidence="9 10" key="1">
    <citation type="submission" date="2016-05" db="EMBL/GenBank/DDBJ databases">
        <authorList>
            <person name="Lavstsen T."/>
            <person name="Jespersen J.S."/>
        </authorList>
    </citation>
    <scope>NUCLEOTIDE SEQUENCE [LARGE SCALE GENOMIC DNA]</scope>
    <source>
        <strain evidence="9 10">KCJ1736</strain>
    </source>
</reference>
<dbReference type="RefSeq" id="WP_063950873.1">
    <property type="nucleotide sequence ID" value="NZ_LXPS01000038.1"/>
</dbReference>
<dbReference type="InterPro" id="IPR036388">
    <property type="entry name" value="WH-like_DNA-bd_sf"/>
</dbReference>
<evidence type="ECO:0000256" key="4">
    <source>
        <dbReference type="ARBA" id="ARBA00023163"/>
    </source>
</evidence>
<comment type="function">
    <text evidence="5">Transcriptional regulator of the ttuABCDE tartrate utilization operon.</text>
</comment>
<dbReference type="GO" id="GO:0003677">
    <property type="term" value="F:DNA binding"/>
    <property type="evidence" value="ECO:0007669"/>
    <property type="project" value="UniProtKB-KW"/>
</dbReference>
<evidence type="ECO:0000256" key="3">
    <source>
        <dbReference type="ARBA" id="ARBA00023125"/>
    </source>
</evidence>
<dbReference type="PRINTS" id="PR00039">
    <property type="entry name" value="HTHLYSR"/>
</dbReference>
<comment type="similarity">
    <text evidence="1">Belongs to the LysR transcriptional regulatory family.</text>
</comment>
<evidence type="ECO:0000313" key="10">
    <source>
        <dbReference type="Proteomes" id="UP000077098"/>
    </source>
</evidence>
<dbReference type="PANTHER" id="PTHR30419">
    <property type="entry name" value="HTH-TYPE TRANSCRIPTIONAL REGULATOR YBHD"/>
    <property type="match status" value="1"/>
</dbReference>
<proteinExistence type="inferred from homology"/>
<comment type="caution">
    <text evidence="9">The sequence shown here is derived from an EMBL/GenBank/DDBJ whole genome shotgun (WGS) entry which is preliminary data.</text>
</comment>
<dbReference type="Pfam" id="PF03466">
    <property type="entry name" value="LysR_substrate"/>
    <property type="match status" value="1"/>
</dbReference>
<dbReference type="Pfam" id="PF00126">
    <property type="entry name" value="HTH_1"/>
    <property type="match status" value="1"/>
</dbReference>